<evidence type="ECO:0000313" key="6">
    <source>
        <dbReference type="Proteomes" id="UP000029964"/>
    </source>
</evidence>
<feature type="compositionally biased region" description="Basic and acidic residues" evidence="4">
    <location>
        <begin position="79"/>
        <end position="91"/>
    </location>
</feature>
<name>A0A086T9A6_HAPC1</name>
<dbReference type="AlphaFoldDB" id="A0A086T9A6"/>
<dbReference type="GO" id="GO:1990904">
    <property type="term" value="C:ribonucleoprotein complex"/>
    <property type="evidence" value="ECO:0007669"/>
    <property type="project" value="UniProtKB-KW"/>
</dbReference>
<proteinExistence type="predicted"/>
<dbReference type="Pfam" id="PF01084">
    <property type="entry name" value="Ribosomal_S18"/>
    <property type="match status" value="1"/>
</dbReference>
<dbReference type="InterPro" id="IPR036870">
    <property type="entry name" value="Ribosomal_bS18_sf"/>
</dbReference>
<evidence type="ECO:0000256" key="1">
    <source>
        <dbReference type="ARBA" id="ARBA00022980"/>
    </source>
</evidence>
<feature type="compositionally biased region" description="Low complexity" evidence="4">
    <location>
        <begin position="37"/>
        <end position="68"/>
    </location>
</feature>
<dbReference type="OrthoDB" id="21463at2759"/>
<accession>A0A086T9A6</accession>
<dbReference type="GO" id="GO:0003735">
    <property type="term" value="F:structural constituent of ribosome"/>
    <property type="evidence" value="ECO:0007669"/>
    <property type="project" value="InterPro"/>
</dbReference>
<keyword evidence="6" id="KW-1185">Reference proteome</keyword>
<sequence length="246" mass="27755">MPPRLPMLAALRGAAQPLGLRAFSTSPALFAPGDGHPTSPSFSSTPSSSSSPAAKPRSSTSSLLSLNRPNRRTPRQAQKPKDGSNDDRASTKVDAMTRMLNRYKNKARGESSNMQTAHEYLRQQKISSDYMREMPRRWELGDVYSPHDLSPAEMSKYRRRQTRQTDVIDLLGIRPQDNYTNFSMIHEFTNRTGQILPAVKTGLRPVNQRKLSKMIRRAVGMGIYPSVHAHPELLRKQFFPHVDQDI</sequence>
<dbReference type="Proteomes" id="UP000029964">
    <property type="component" value="Unassembled WGS sequence"/>
</dbReference>
<dbReference type="Gene3D" id="4.10.640.10">
    <property type="entry name" value="Ribosomal protein S18"/>
    <property type="match status" value="1"/>
</dbReference>
<keyword evidence="2" id="KW-0687">Ribonucleoprotein</keyword>
<protein>
    <recommendedName>
        <fullName evidence="3">Small ribosomal subunit protein bS18m</fullName>
    </recommendedName>
</protein>
<gene>
    <name evidence="5" type="ORF">ACRE_032740</name>
</gene>
<keyword evidence="1" id="KW-0689">Ribosomal protein</keyword>
<feature type="region of interest" description="Disordered" evidence="4">
    <location>
        <begin position="25"/>
        <end position="93"/>
    </location>
</feature>
<dbReference type="EMBL" id="JPKY01000025">
    <property type="protein sequence ID" value="KFH45938.1"/>
    <property type="molecule type" value="Genomic_DNA"/>
</dbReference>
<evidence type="ECO:0000256" key="4">
    <source>
        <dbReference type="SAM" id="MobiDB-lite"/>
    </source>
</evidence>
<comment type="caution">
    <text evidence="5">The sequence shown here is derived from an EMBL/GenBank/DDBJ whole genome shotgun (WGS) entry which is preliminary data.</text>
</comment>
<dbReference type="GO" id="GO:0006412">
    <property type="term" value="P:translation"/>
    <property type="evidence" value="ECO:0007669"/>
    <property type="project" value="InterPro"/>
</dbReference>
<evidence type="ECO:0000313" key="5">
    <source>
        <dbReference type="EMBL" id="KFH45938.1"/>
    </source>
</evidence>
<dbReference type="STRING" id="857340.A0A086T9A6"/>
<reference evidence="6" key="1">
    <citation type="journal article" date="2014" name="Genome Announc.">
        <title>Genome sequence and annotation of Acremonium chrysogenum, producer of the beta-lactam antibiotic cephalosporin C.</title>
        <authorList>
            <person name="Terfehr D."/>
            <person name="Dahlmann T.A."/>
            <person name="Specht T."/>
            <person name="Zadra I."/>
            <person name="Kuernsteiner H."/>
            <person name="Kueck U."/>
        </authorList>
    </citation>
    <scope>NUCLEOTIDE SEQUENCE [LARGE SCALE GENOMIC DNA]</scope>
    <source>
        <strain evidence="6">ATCC 11550 / CBS 779.69 / DSM 880 / IAM 14645 / JCM 23072 / IMI 49137</strain>
    </source>
</reference>
<evidence type="ECO:0000256" key="2">
    <source>
        <dbReference type="ARBA" id="ARBA00023274"/>
    </source>
</evidence>
<dbReference type="InterPro" id="IPR001648">
    <property type="entry name" value="Ribosomal_bS18"/>
</dbReference>
<evidence type="ECO:0000256" key="3">
    <source>
        <dbReference type="ARBA" id="ARBA00035264"/>
    </source>
</evidence>
<dbReference type="SUPFAM" id="SSF46911">
    <property type="entry name" value="Ribosomal protein S18"/>
    <property type="match status" value="1"/>
</dbReference>
<dbReference type="GO" id="GO:0005840">
    <property type="term" value="C:ribosome"/>
    <property type="evidence" value="ECO:0007669"/>
    <property type="project" value="UniProtKB-KW"/>
</dbReference>
<dbReference type="HOGENOM" id="CLU_082177_0_0_1"/>
<organism evidence="5 6">
    <name type="scientific">Hapsidospora chrysogenum (strain ATCC 11550 / CBS 779.69 / DSM 880 / IAM 14645 / JCM 23072 / IMI 49137)</name>
    <name type="common">Acremonium chrysogenum</name>
    <dbReference type="NCBI Taxonomy" id="857340"/>
    <lineage>
        <taxon>Eukaryota</taxon>
        <taxon>Fungi</taxon>
        <taxon>Dikarya</taxon>
        <taxon>Ascomycota</taxon>
        <taxon>Pezizomycotina</taxon>
        <taxon>Sordariomycetes</taxon>
        <taxon>Hypocreomycetidae</taxon>
        <taxon>Hypocreales</taxon>
        <taxon>Bionectriaceae</taxon>
        <taxon>Hapsidospora</taxon>
    </lineage>
</organism>